<dbReference type="Pfam" id="PF05159">
    <property type="entry name" value="Capsule_synth"/>
    <property type="match status" value="1"/>
</dbReference>
<reference evidence="1 2" key="1">
    <citation type="submission" date="2019-06" db="EMBL/GenBank/DDBJ databases">
        <title>Genome of new Rhodobacteraceae sp. SM1903.</title>
        <authorList>
            <person name="Ren X."/>
        </authorList>
    </citation>
    <scope>NUCLEOTIDE SEQUENCE [LARGE SCALE GENOMIC DNA]</scope>
    <source>
        <strain evidence="1 2">SM1903</strain>
    </source>
</reference>
<organism evidence="1 2">
    <name type="scientific">Pelagovum pacificum</name>
    <dbReference type="NCBI Taxonomy" id="2588711"/>
    <lineage>
        <taxon>Bacteria</taxon>
        <taxon>Pseudomonadati</taxon>
        <taxon>Pseudomonadota</taxon>
        <taxon>Alphaproteobacteria</taxon>
        <taxon>Rhodobacterales</taxon>
        <taxon>Paracoccaceae</taxon>
        <taxon>Pelagovum</taxon>
    </lineage>
</organism>
<accession>A0A5C5G992</accession>
<dbReference type="CDD" id="cd16438">
    <property type="entry name" value="beta_Kdo_transferase_KpsS_like"/>
    <property type="match status" value="1"/>
</dbReference>
<dbReference type="RefSeq" id="WP_140195870.1">
    <property type="nucleotide sequence ID" value="NZ_CP065915.1"/>
</dbReference>
<name>A0A5C5G992_9RHOB</name>
<comment type="caution">
    <text evidence="1">The sequence shown here is derived from an EMBL/GenBank/DDBJ whole genome shotgun (WGS) entry which is preliminary data.</text>
</comment>
<evidence type="ECO:0000313" key="2">
    <source>
        <dbReference type="Proteomes" id="UP000314011"/>
    </source>
</evidence>
<dbReference type="GO" id="GO:0015774">
    <property type="term" value="P:polysaccharide transport"/>
    <property type="evidence" value="ECO:0007669"/>
    <property type="project" value="InterPro"/>
</dbReference>
<dbReference type="InterPro" id="IPR007833">
    <property type="entry name" value="Capsule_polysaccharide_synth"/>
</dbReference>
<evidence type="ECO:0000313" key="1">
    <source>
        <dbReference type="EMBL" id="TNY31143.1"/>
    </source>
</evidence>
<dbReference type="AlphaFoldDB" id="A0A5C5G992"/>
<protein>
    <submittedName>
        <fullName evidence="1">Nitrogen fixation protein FixF</fullName>
    </submittedName>
</protein>
<proteinExistence type="predicted"/>
<dbReference type="OrthoDB" id="9794206at2"/>
<gene>
    <name evidence="1" type="ORF">FHY64_14005</name>
</gene>
<dbReference type="GO" id="GO:0000271">
    <property type="term" value="P:polysaccharide biosynthetic process"/>
    <property type="evidence" value="ECO:0007669"/>
    <property type="project" value="InterPro"/>
</dbReference>
<sequence length="382" mass="42409">MTAQGPKFVMVRSVADTGRMKFTRLREALGDRLLVVPARHSDLKRWVAADRARKGLVPGPPEPHHFAEAEGNVLRKVAQYPMLGRLDWLRQAYHASKARHAQLAEARLREIWKTWPDAIALVHNGFNLPDSALADVAGPGRRIFLENGYFRGTVQADPQGINADNTLPRDPDFYRAYQPDERPLDLVPSVRVSKHGKDEVDALPGTYVFVPFQVESDSQITRQSPWIADMMAFHAELARLADRLPALTFVVKEHPNTRRLVKPRVTPHPRVLFRNGADTAALIAGASRVMTINSTVGIEALAVGKPVLVLGEACYGIEGLVQRAGSSDATAAALGKPPPDPDVDLRQRFLHYLYYHFLLRDDGVPDGRDAEEVLREVLARSA</sequence>
<dbReference type="EMBL" id="VFFF01000002">
    <property type="protein sequence ID" value="TNY31143.1"/>
    <property type="molecule type" value="Genomic_DNA"/>
</dbReference>
<keyword evidence="2" id="KW-1185">Reference proteome</keyword>
<dbReference type="Proteomes" id="UP000314011">
    <property type="component" value="Unassembled WGS sequence"/>
</dbReference>
<dbReference type="SUPFAM" id="SSF53756">
    <property type="entry name" value="UDP-Glycosyltransferase/glycogen phosphorylase"/>
    <property type="match status" value="1"/>
</dbReference>